<reference evidence="4 5" key="1">
    <citation type="submission" date="2018-08" db="EMBL/GenBank/DDBJ databases">
        <title>Genome sequence of Methylocystis hirsuta CSC1, a methanotroph able to accumulate PHAs.</title>
        <authorList>
            <person name="Bordel S."/>
            <person name="Rodriguez E."/>
            <person name="Gancedo J."/>
            <person name="Munoz R."/>
        </authorList>
    </citation>
    <scope>NUCLEOTIDE SEQUENCE [LARGE SCALE GENOMIC DNA]</scope>
    <source>
        <strain evidence="4 5">CSC1</strain>
    </source>
</reference>
<feature type="transmembrane region" description="Helical" evidence="2">
    <location>
        <begin position="269"/>
        <end position="285"/>
    </location>
</feature>
<feature type="transmembrane region" description="Helical" evidence="2">
    <location>
        <begin position="186"/>
        <end position="203"/>
    </location>
</feature>
<comment type="caution">
    <text evidence="4">The sequence shown here is derived from an EMBL/GenBank/DDBJ whole genome shotgun (WGS) entry which is preliminary data.</text>
</comment>
<feature type="compositionally biased region" description="Pro residues" evidence="1">
    <location>
        <begin position="384"/>
        <end position="404"/>
    </location>
</feature>
<dbReference type="GO" id="GO:0016020">
    <property type="term" value="C:membrane"/>
    <property type="evidence" value="ECO:0007669"/>
    <property type="project" value="TreeGrafter"/>
</dbReference>
<feature type="region of interest" description="Disordered" evidence="1">
    <location>
        <begin position="381"/>
        <end position="411"/>
    </location>
</feature>
<dbReference type="Pfam" id="PF01757">
    <property type="entry name" value="Acyl_transf_3"/>
    <property type="match status" value="1"/>
</dbReference>
<feature type="transmembrane region" description="Helical" evidence="2">
    <location>
        <begin position="238"/>
        <end position="257"/>
    </location>
</feature>
<evidence type="ECO:0000313" key="4">
    <source>
        <dbReference type="EMBL" id="RNJ50918.1"/>
    </source>
</evidence>
<evidence type="ECO:0000256" key="1">
    <source>
        <dbReference type="SAM" id="MobiDB-lite"/>
    </source>
</evidence>
<keyword evidence="2" id="KW-0812">Transmembrane</keyword>
<feature type="transmembrane region" description="Helical" evidence="2">
    <location>
        <begin position="12"/>
        <end position="30"/>
    </location>
</feature>
<dbReference type="Proteomes" id="UP000268623">
    <property type="component" value="Unassembled WGS sequence"/>
</dbReference>
<feature type="domain" description="Acyltransferase 3" evidence="3">
    <location>
        <begin position="8"/>
        <end position="353"/>
    </location>
</feature>
<keyword evidence="2" id="KW-1133">Transmembrane helix</keyword>
<dbReference type="OrthoDB" id="9796461at2"/>
<dbReference type="InterPro" id="IPR050879">
    <property type="entry name" value="Acyltransferase_3"/>
</dbReference>
<dbReference type="InterPro" id="IPR002656">
    <property type="entry name" value="Acyl_transf_3_dom"/>
</dbReference>
<feature type="transmembrane region" description="Helical" evidence="2">
    <location>
        <begin position="343"/>
        <end position="362"/>
    </location>
</feature>
<evidence type="ECO:0000259" key="3">
    <source>
        <dbReference type="Pfam" id="PF01757"/>
    </source>
</evidence>
<protein>
    <submittedName>
        <fullName evidence="4">Acyltransferase</fullName>
    </submittedName>
</protein>
<evidence type="ECO:0000313" key="5">
    <source>
        <dbReference type="Proteomes" id="UP000268623"/>
    </source>
</evidence>
<sequence>MPFILSQFIEASRWLGALVVLAVHTSNLFINNADIMSAPHAPLAYVWWFYSAFELGHQAVLAFFVMSGYLVGGAVLAHMRKNQAFLREYFIHRVSRIYLVVGPAVVLTLVLDSLGGWLFASSGVYDWPLFKGHFSALLFLTSFLNLQGIGFDYFGTNGPLWSLACEFWYYVTFPLLLLPFARNYPLALRFLGFALGAALFLALSTPPSWFKFGYILWAGGAFATLIPRPIIRSRWQALLLYAVVVVIIRLVVRGHLLEAHPWLADAGDLFASGLFINVLLAFRYGPPEGFSLLRPKFHKTLADFSFSLYSIHMPILIFARAAVGGTLGNEWATQLATPQNYAVGFSVMGVAIVAGYFFSRVTEAKTGAARRKLRALLDRWAPGPAAPTPAPQPVPAPQPAPAQPPRQRIEA</sequence>
<gene>
    <name evidence="4" type="ORF">D1O30_16340</name>
</gene>
<keyword evidence="4" id="KW-0012">Acyltransferase</keyword>
<feature type="transmembrane region" description="Helical" evidence="2">
    <location>
        <begin position="160"/>
        <end position="179"/>
    </location>
</feature>
<evidence type="ECO:0000256" key="2">
    <source>
        <dbReference type="SAM" id="Phobius"/>
    </source>
</evidence>
<keyword evidence="4" id="KW-0808">Transferase</keyword>
<proteinExistence type="predicted"/>
<feature type="transmembrane region" description="Helical" evidence="2">
    <location>
        <begin position="55"/>
        <end position="77"/>
    </location>
</feature>
<dbReference type="PANTHER" id="PTHR23028">
    <property type="entry name" value="ACETYLTRANSFERASE"/>
    <property type="match status" value="1"/>
</dbReference>
<dbReference type="AlphaFoldDB" id="A0A3M9XV35"/>
<dbReference type="GO" id="GO:0016747">
    <property type="term" value="F:acyltransferase activity, transferring groups other than amino-acyl groups"/>
    <property type="evidence" value="ECO:0007669"/>
    <property type="project" value="InterPro"/>
</dbReference>
<keyword evidence="2" id="KW-0472">Membrane</keyword>
<accession>A0A3M9XV35</accession>
<keyword evidence="5" id="KW-1185">Reference proteome</keyword>
<feature type="transmembrane region" description="Helical" evidence="2">
    <location>
        <begin position="306"/>
        <end position="323"/>
    </location>
</feature>
<name>A0A3M9XV35_9HYPH</name>
<dbReference type="RefSeq" id="WP_123176823.1">
    <property type="nucleotide sequence ID" value="NZ_QWDD01000001.1"/>
</dbReference>
<dbReference type="EMBL" id="QWDD01000001">
    <property type="protein sequence ID" value="RNJ50918.1"/>
    <property type="molecule type" value="Genomic_DNA"/>
</dbReference>
<dbReference type="PANTHER" id="PTHR23028:SF53">
    <property type="entry name" value="ACYL_TRANSF_3 DOMAIN-CONTAINING PROTEIN"/>
    <property type="match status" value="1"/>
</dbReference>
<feature type="transmembrane region" description="Helical" evidence="2">
    <location>
        <begin position="209"/>
        <end position="226"/>
    </location>
</feature>
<feature type="transmembrane region" description="Helical" evidence="2">
    <location>
        <begin position="97"/>
        <end position="120"/>
    </location>
</feature>
<organism evidence="4 5">
    <name type="scientific">Methylocystis hirsuta</name>
    <dbReference type="NCBI Taxonomy" id="369798"/>
    <lineage>
        <taxon>Bacteria</taxon>
        <taxon>Pseudomonadati</taxon>
        <taxon>Pseudomonadota</taxon>
        <taxon>Alphaproteobacteria</taxon>
        <taxon>Hyphomicrobiales</taxon>
        <taxon>Methylocystaceae</taxon>
        <taxon>Methylocystis</taxon>
    </lineage>
</organism>
<dbReference type="GO" id="GO:0009103">
    <property type="term" value="P:lipopolysaccharide biosynthetic process"/>
    <property type="evidence" value="ECO:0007669"/>
    <property type="project" value="TreeGrafter"/>
</dbReference>